<dbReference type="GO" id="GO:0005634">
    <property type="term" value="C:nucleus"/>
    <property type="evidence" value="ECO:0007669"/>
    <property type="project" value="TreeGrafter"/>
</dbReference>
<gene>
    <name evidence="4" type="ORF">TRFO_16048</name>
</gene>
<evidence type="ECO:0000259" key="3">
    <source>
        <dbReference type="PROSITE" id="PS00125"/>
    </source>
</evidence>
<dbReference type="PANTHER" id="PTHR11668:SF494">
    <property type="entry name" value="PROTEIN PHOSPHATASE, PUTATIVE-RELATED"/>
    <property type="match status" value="1"/>
</dbReference>
<organism evidence="4 5">
    <name type="scientific">Tritrichomonas foetus</name>
    <dbReference type="NCBI Taxonomy" id="1144522"/>
    <lineage>
        <taxon>Eukaryota</taxon>
        <taxon>Metamonada</taxon>
        <taxon>Parabasalia</taxon>
        <taxon>Tritrichomonadida</taxon>
        <taxon>Tritrichomonadidae</taxon>
        <taxon>Tritrichomonas</taxon>
    </lineage>
</organism>
<dbReference type="OrthoDB" id="10262535at2759"/>
<reference evidence="4" key="1">
    <citation type="submission" date="2016-10" db="EMBL/GenBank/DDBJ databases">
        <authorList>
            <person name="Benchimol M."/>
            <person name="Almeida L.G."/>
            <person name="Vasconcelos A.T."/>
            <person name="Perreira-Neves A."/>
            <person name="Rosa I.A."/>
            <person name="Tasca T."/>
            <person name="Bogo M.R."/>
            <person name="de Souza W."/>
        </authorList>
    </citation>
    <scope>NUCLEOTIDE SEQUENCE [LARGE SCALE GENOMIC DNA]</scope>
    <source>
        <strain evidence="4">K</strain>
    </source>
</reference>
<feature type="domain" description="Serine/threonine specific protein phosphatases" evidence="3">
    <location>
        <begin position="119"/>
        <end position="124"/>
    </location>
</feature>
<evidence type="ECO:0000256" key="1">
    <source>
        <dbReference type="RuleBase" id="RU004273"/>
    </source>
</evidence>
<comment type="caution">
    <text evidence="4">The sequence shown here is derived from an EMBL/GenBank/DDBJ whole genome shotgun (WGS) entry which is preliminary data.</text>
</comment>
<evidence type="ECO:0000313" key="4">
    <source>
        <dbReference type="EMBL" id="OHT13726.1"/>
    </source>
</evidence>
<dbReference type="PRINTS" id="PR00114">
    <property type="entry name" value="STPHPHTASE"/>
</dbReference>
<dbReference type="GO" id="GO:0004722">
    <property type="term" value="F:protein serine/threonine phosphatase activity"/>
    <property type="evidence" value="ECO:0007669"/>
    <property type="project" value="UniProtKB-EC"/>
</dbReference>
<dbReference type="InterPro" id="IPR029052">
    <property type="entry name" value="Metallo-depent_PP-like"/>
</dbReference>
<name>A0A1J4KVK6_9EUKA</name>
<dbReference type="AlphaFoldDB" id="A0A1J4KVK6"/>
<dbReference type="GeneID" id="94833447"/>
<accession>A0A1J4KVK6</accession>
<protein>
    <recommendedName>
        <fullName evidence="1">Serine/threonine-protein phosphatase</fullName>
        <ecNumber evidence="1">3.1.3.16</ecNumber>
    </recommendedName>
</protein>
<dbReference type="Gene3D" id="3.60.21.10">
    <property type="match status" value="1"/>
</dbReference>
<dbReference type="Pfam" id="PF00149">
    <property type="entry name" value="Metallophos"/>
    <property type="match status" value="1"/>
</dbReference>
<feature type="region of interest" description="Disordered" evidence="2">
    <location>
        <begin position="358"/>
        <end position="380"/>
    </location>
</feature>
<dbReference type="SUPFAM" id="SSF56300">
    <property type="entry name" value="Metallo-dependent phosphatases"/>
    <property type="match status" value="1"/>
</dbReference>
<dbReference type="SMART" id="SM00156">
    <property type="entry name" value="PP2Ac"/>
    <property type="match status" value="1"/>
</dbReference>
<comment type="similarity">
    <text evidence="1">Belongs to the PPP phosphatase family.</text>
</comment>
<dbReference type="RefSeq" id="XP_068366862.1">
    <property type="nucleotide sequence ID" value="XM_068498743.1"/>
</dbReference>
<dbReference type="VEuPathDB" id="TrichDB:TRFO_16048"/>
<evidence type="ECO:0000256" key="2">
    <source>
        <dbReference type="SAM" id="MobiDB-lite"/>
    </source>
</evidence>
<dbReference type="EMBL" id="MLAK01000485">
    <property type="protein sequence ID" value="OHT13726.1"/>
    <property type="molecule type" value="Genomic_DNA"/>
</dbReference>
<keyword evidence="1" id="KW-0378">Hydrolase</keyword>
<sequence length="380" mass="43196">MKSYEIVFTEFQPYLNGTKDLKDSIPSFDESIVHDLIETSIDKLSKMPTVLNIYAPAYVIGDIHGNIQDLVNILSRFHDYTTQHFLFLGDYVDRGVHSVEVMVLLLAMMCKFPNNFFMIRGNHEFAHINRLYGFYEEIMIVYRNQDLWLDFNDLFGWLPLAAVVNNQVFCVHGGLSPLLDQVESLNDLQRPIDNYDNCPLVSDLVWSDPHDQVETYADNHRGSGVLFGEVALQNFLTKNKLKIVIRAHQCMADGFSTFATNTGITVFSSSEYCRLMHNKCGVVKIFPKGRVEMFSFSADNFDVTEPKSVMVMNKNTIGMRRVIKKATLPPVNQTKNMRTPKKPMPITTKPNYSTKTIGSKIPLPHSTQASPKLPVLGRVL</sequence>
<dbReference type="CDD" id="cd00144">
    <property type="entry name" value="MPP_PPP_family"/>
    <property type="match status" value="1"/>
</dbReference>
<dbReference type="PANTHER" id="PTHR11668">
    <property type="entry name" value="SERINE/THREONINE PROTEIN PHOSPHATASE"/>
    <property type="match status" value="1"/>
</dbReference>
<dbReference type="InterPro" id="IPR004843">
    <property type="entry name" value="Calcineurin-like_PHP"/>
</dbReference>
<evidence type="ECO:0000313" key="5">
    <source>
        <dbReference type="Proteomes" id="UP000179807"/>
    </source>
</evidence>
<comment type="catalytic activity">
    <reaction evidence="1">
        <text>O-phospho-L-threonyl-[protein] + H2O = L-threonyl-[protein] + phosphate</text>
        <dbReference type="Rhea" id="RHEA:47004"/>
        <dbReference type="Rhea" id="RHEA-COMP:11060"/>
        <dbReference type="Rhea" id="RHEA-COMP:11605"/>
        <dbReference type="ChEBI" id="CHEBI:15377"/>
        <dbReference type="ChEBI" id="CHEBI:30013"/>
        <dbReference type="ChEBI" id="CHEBI:43474"/>
        <dbReference type="ChEBI" id="CHEBI:61977"/>
        <dbReference type="EC" id="3.1.3.16"/>
    </reaction>
</comment>
<dbReference type="PROSITE" id="PS00125">
    <property type="entry name" value="SER_THR_PHOSPHATASE"/>
    <property type="match status" value="1"/>
</dbReference>
<keyword evidence="5" id="KW-1185">Reference proteome</keyword>
<proteinExistence type="inferred from homology"/>
<dbReference type="EC" id="3.1.3.16" evidence="1"/>
<dbReference type="Proteomes" id="UP000179807">
    <property type="component" value="Unassembled WGS sequence"/>
</dbReference>
<dbReference type="InterPro" id="IPR006186">
    <property type="entry name" value="Ser/Thr-sp_prot-phosphatase"/>
</dbReference>
<dbReference type="GO" id="GO:0005737">
    <property type="term" value="C:cytoplasm"/>
    <property type="evidence" value="ECO:0007669"/>
    <property type="project" value="TreeGrafter"/>
</dbReference>
<dbReference type="InterPro" id="IPR050341">
    <property type="entry name" value="PP1_catalytic_subunit"/>
</dbReference>
<feature type="region of interest" description="Disordered" evidence="2">
    <location>
        <begin position="332"/>
        <end position="351"/>
    </location>
</feature>